<reference evidence="1 2" key="1">
    <citation type="submission" date="2017-06" db="EMBL/GenBank/DDBJ databases">
        <title>Complete genome sequence of Paenibacillus donghaensis KCTC 13049T isolated from East Sea sediment, South Korea.</title>
        <authorList>
            <person name="Jung B.K."/>
            <person name="Hong S.-J."/>
            <person name="Shin J.-H."/>
        </authorList>
    </citation>
    <scope>NUCLEOTIDE SEQUENCE [LARGE SCALE GENOMIC DNA]</scope>
    <source>
        <strain evidence="1 2">KCTC 13049</strain>
    </source>
</reference>
<gene>
    <name evidence="1" type="ORF">B9T62_29880</name>
</gene>
<evidence type="ECO:0000313" key="1">
    <source>
        <dbReference type="EMBL" id="ASA24594.1"/>
    </source>
</evidence>
<organism evidence="1 2">
    <name type="scientific">Paenibacillus donghaensis</name>
    <dbReference type="NCBI Taxonomy" id="414771"/>
    <lineage>
        <taxon>Bacteria</taxon>
        <taxon>Bacillati</taxon>
        <taxon>Bacillota</taxon>
        <taxon>Bacilli</taxon>
        <taxon>Bacillales</taxon>
        <taxon>Paenibacillaceae</taxon>
        <taxon>Paenibacillus</taxon>
    </lineage>
</organism>
<dbReference type="KEGG" id="pdh:B9T62_29880"/>
<dbReference type="Proteomes" id="UP000249890">
    <property type="component" value="Chromosome"/>
</dbReference>
<proteinExistence type="predicted"/>
<name>A0A2Z2KES4_9BACL</name>
<dbReference type="AlphaFoldDB" id="A0A2Z2KES4"/>
<dbReference type="OrthoDB" id="2470416at2"/>
<keyword evidence="1" id="KW-0238">DNA-binding</keyword>
<keyword evidence="2" id="KW-1185">Reference proteome</keyword>
<dbReference type="GO" id="GO:0003677">
    <property type="term" value="F:DNA binding"/>
    <property type="evidence" value="ECO:0007669"/>
    <property type="project" value="UniProtKB-KW"/>
</dbReference>
<protein>
    <submittedName>
        <fullName evidence="1">DNA-binding protein</fullName>
    </submittedName>
</protein>
<dbReference type="EMBL" id="CP021780">
    <property type="protein sequence ID" value="ASA24594.1"/>
    <property type="molecule type" value="Genomic_DNA"/>
</dbReference>
<accession>A0A2Z2KES4</accession>
<sequence length="466" mass="52854">MEGNLTTIRSEIEKQLSRSGHTLASFAKLSGLNRGSLSAILHGNPPKPISLGQLDAITKSLGFPEGWLYPLYVGECFSERKISRRRLEPFLIRCTELGKQSCIDEILGRLLESAKALDIVYSVGEKLFCSGKVQESVAFYRIVAENETDRYSERLAISQFHIFISQQAIVDMEERLRTLIVFEPFRGRLPEPLQLEGLLRLAKVCFHLHRWEEMEGYGDELRALAQGIYQQEPVKSGSKRAEMLGMERPLVFYYGHGYLIKAMALTKQGHYAEAKKYTAGYADLSWFRLLDDEGRLAVEKLSMYAAANSFALELLGGNISVLPGYTAFLAENPGEILAGLIIIMQAANRYGFKADAILARFSREIQRFEQFQDPINVDRLYRLSYQTALYLTSHNQYQQAVRLVLQSLKLAIRLNNGKELIKVVILFETNREYADAAQRMEYGDIVKGMEQHPIAAANENRHFGIM</sequence>
<evidence type="ECO:0000313" key="2">
    <source>
        <dbReference type="Proteomes" id="UP000249890"/>
    </source>
</evidence>